<dbReference type="Proteomes" id="UP000030690">
    <property type="component" value="Unassembled WGS sequence"/>
</dbReference>
<comment type="similarity">
    <text evidence="3">Belongs to the EME1/MMS4 family.</text>
</comment>
<dbReference type="InterPro" id="IPR042530">
    <property type="entry name" value="EME1/EME2_C"/>
</dbReference>
<dbReference type="EMBL" id="KI925025">
    <property type="protein sequence ID" value="ETW20089.1"/>
    <property type="molecule type" value="Genomic_DNA"/>
</dbReference>
<dbReference type="PANTHER" id="PTHR21077:SF5">
    <property type="entry name" value="CROSSOVER JUNCTION ENDONUCLEASE MMS4"/>
    <property type="match status" value="1"/>
</dbReference>
<dbReference type="SMART" id="SM00891">
    <property type="entry name" value="ERCC4"/>
    <property type="match status" value="1"/>
</dbReference>
<keyword evidence="5" id="KW-0479">Metal-binding</keyword>
<keyword evidence="6" id="KW-0255">Endonuclease</keyword>
<feature type="domain" description="ERCC4" evidence="14">
    <location>
        <begin position="57"/>
        <end position="253"/>
    </location>
</feature>
<name>A0A024VC94_PLAFA</name>
<dbReference type="GO" id="GO:0046872">
    <property type="term" value="F:metal ion binding"/>
    <property type="evidence" value="ECO:0007669"/>
    <property type="project" value="UniProtKB-KW"/>
</dbReference>
<keyword evidence="8" id="KW-0378">Hydrolase</keyword>
<dbReference type="GO" id="GO:0006281">
    <property type="term" value="P:DNA repair"/>
    <property type="evidence" value="ECO:0007669"/>
    <property type="project" value="UniProtKB-KW"/>
</dbReference>
<dbReference type="Gene3D" id="1.10.150.670">
    <property type="entry name" value="Crossover junction endonuclease EME1, DNA-binding domain"/>
    <property type="match status" value="1"/>
</dbReference>
<comment type="subcellular location">
    <subcellularLocation>
        <location evidence="2">Nucleus</location>
    </subcellularLocation>
</comment>
<dbReference type="GO" id="GO:0051321">
    <property type="term" value="P:meiotic cell cycle"/>
    <property type="evidence" value="ECO:0007669"/>
    <property type="project" value="UniProtKB-KW"/>
</dbReference>
<keyword evidence="4" id="KW-0540">Nuclease</keyword>
<dbReference type="GO" id="GO:0048476">
    <property type="term" value="C:Holliday junction resolvase complex"/>
    <property type="evidence" value="ECO:0007669"/>
    <property type="project" value="InterPro"/>
</dbReference>
<evidence type="ECO:0000256" key="10">
    <source>
        <dbReference type="ARBA" id="ARBA00023172"/>
    </source>
</evidence>
<accession>A0A024VC94</accession>
<evidence type="ECO:0000256" key="6">
    <source>
        <dbReference type="ARBA" id="ARBA00022759"/>
    </source>
</evidence>
<dbReference type="Pfam" id="PF21292">
    <property type="entry name" value="EME1-MUS81_C"/>
    <property type="match status" value="1"/>
</dbReference>
<dbReference type="GO" id="GO:0016787">
    <property type="term" value="F:hydrolase activity"/>
    <property type="evidence" value="ECO:0007669"/>
    <property type="project" value="UniProtKB-KW"/>
</dbReference>
<dbReference type="InterPro" id="IPR033310">
    <property type="entry name" value="Mms4/EME1/EME2"/>
</dbReference>
<organism evidence="15 16">
    <name type="scientific">Plasmodium falciparum Vietnam Oak-Knoll</name>
    <name type="common">FVO</name>
    <dbReference type="NCBI Taxonomy" id="1036723"/>
    <lineage>
        <taxon>Eukaryota</taxon>
        <taxon>Sar</taxon>
        <taxon>Alveolata</taxon>
        <taxon>Apicomplexa</taxon>
        <taxon>Aconoidasida</taxon>
        <taxon>Haemosporida</taxon>
        <taxon>Plasmodiidae</taxon>
        <taxon>Plasmodium</taxon>
        <taxon>Plasmodium (Laverania)</taxon>
    </lineage>
</organism>
<dbReference type="GO" id="GO:0005634">
    <property type="term" value="C:nucleus"/>
    <property type="evidence" value="ECO:0007669"/>
    <property type="project" value="UniProtKB-SubCell"/>
</dbReference>
<comment type="cofactor">
    <cofactor evidence="1">
        <name>Mg(2+)</name>
        <dbReference type="ChEBI" id="CHEBI:18420"/>
    </cofactor>
</comment>
<evidence type="ECO:0000313" key="15">
    <source>
        <dbReference type="EMBL" id="ETW20089.1"/>
    </source>
</evidence>
<dbReference type="GO" id="GO:0004519">
    <property type="term" value="F:endonuclease activity"/>
    <property type="evidence" value="ECO:0007669"/>
    <property type="project" value="UniProtKB-KW"/>
</dbReference>
<reference evidence="15 16" key="2">
    <citation type="submission" date="2013-02" db="EMBL/GenBank/DDBJ databases">
        <title>The Genome Sequence of Plasmodium falciparum Vietnam Oak-Knoll (FVO).</title>
        <authorList>
            <consortium name="The Broad Institute Genome Sequencing Platform"/>
            <consortium name="The Broad Institute Genome Sequencing Center for Infectious Disease"/>
            <person name="Neafsey D."/>
            <person name="Cheeseman I."/>
            <person name="Volkman S."/>
            <person name="Adams J."/>
            <person name="Walker B."/>
            <person name="Young S.K."/>
            <person name="Zeng Q."/>
            <person name="Gargeya S."/>
            <person name="Fitzgerald M."/>
            <person name="Haas B."/>
            <person name="Abouelleil A."/>
            <person name="Alvarado L."/>
            <person name="Arachchi H.M."/>
            <person name="Berlin A.M."/>
            <person name="Chapman S.B."/>
            <person name="Dewar J."/>
            <person name="Goldberg J."/>
            <person name="Griggs A."/>
            <person name="Gujja S."/>
            <person name="Hansen M."/>
            <person name="Howarth C."/>
            <person name="Imamovic A."/>
            <person name="Larimer J."/>
            <person name="McCowan C."/>
            <person name="Murphy C."/>
            <person name="Neiman D."/>
            <person name="Pearson M."/>
            <person name="Priest M."/>
            <person name="Roberts A."/>
            <person name="Saif S."/>
            <person name="Shea T."/>
            <person name="Sisk P."/>
            <person name="Sykes S."/>
            <person name="Wortman J."/>
            <person name="Nusbaum C."/>
            <person name="Birren B."/>
        </authorList>
    </citation>
    <scope>NUCLEOTIDE SEQUENCE [LARGE SCALE GENOMIC DNA]</scope>
    <source>
        <strain evidence="16">Vietnam Oak-Knoll (FVO)</strain>
    </source>
</reference>
<keyword evidence="7" id="KW-0227">DNA damage</keyword>
<evidence type="ECO:0000256" key="3">
    <source>
        <dbReference type="ARBA" id="ARBA00005313"/>
    </source>
</evidence>
<evidence type="ECO:0000259" key="14">
    <source>
        <dbReference type="SMART" id="SM00891"/>
    </source>
</evidence>
<keyword evidence="10" id="KW-0233">DNA recombination</keyword>
<protein>
    <recommendedName>
        <fullName evidence="14">ERCC4 domain-containing protein</fullName>
    </recommendedName>
</protein>
<proteinExistence type="inferred from homology"/>
<keyword evidence="9" id="KW-0460">Magnesium</keyword>
<dbReference type="AlphaFoldDB" id="A0A024VC94"/>
<keyword evidence="13" id="KW-0469">Meiosis</keyword>
<dbReference type="PANTHER" id="PTHR21077">
    <property type="entry name" value="EME1 PROTEIN"/>
    <property type="match status" value="1"/>
</dbReference>
<dbReference type="GO" id="GO:0003677">
    <property type="term" value="F:DNA binding"/>
    <property type="evidence" value="ECO:0007669"/>
    <property type="project" value="InterPro"/>
</dbReference>
<dbReference type="FunFam" id="1.10.150.670:FF:000005">
    <property type="entry name" value="ERCC4 domain-containing protein"/>
    <property type="match status" value="1"/>
</dbReference>
<evidence type="ECO:0000256" key="4">
    <source>
        <dbReference type="ARBA" id="ARBA00022722"/>
    </source>
</evidence>
<evidence type="ECO:0000256" key="8">
    <source>
        <dbReference type="ARBA" id="ARBA00022801"/>
    </source>
</evidence>
<evidence type="ECO:0000256" key="1">
    <source>
        <dbReference type="ARBA" id="ARBA00001946"/>
    </source>
</evidence>
<evidence type="ECO:0000256" key="5">
    <source>
        <dbReference type="ARBA" id="ARBA00022723"/>
    </source>
</evidence>
<keyword evidence="12" id="KW-0539">Nucleus</keyword>
<evidence type="ECO:0000313" key="16">
    <source>
        <dbReference type="Proteomes" id="UP000030690"/>
    </source>
</evidence>
<evidence type="ECO:0000256" key="9">
    <source>
        <dbReference type="ARBA" id="ARBA00022842"/>
    </source>
</evidence>
<evidence type="ECO:0000256" key="2">
    <source>
        <dbReference type="ARBA" id="ARBA00004123"/>
    </source>
</evidence>
<sequence>MTQGTSNLWDFSSSYSSDSSISNRCMSHFDNDFTISYERERKKEECIDDSYSLSLILIIIDEKYLKDQHEEYRHMFYKIEKLQKEYRNVRIICILIGIREILNRVDYTENYLYHDKSFCSSSIFSPLKKNKNEIYNEKNIMIINNKDLDNIIATLMVHYYIDTAELDNINQLTKYIFKCCKYLHQSKYRKPYSYFKVKPQTINHLKNIDINHKKNNNSTWTSQLMQINGISEDVSKKITQVFNSPFHLMTYLKKNNDEECLKDLIISSSYGERKLGKALSRKIYRVFSPNANPHHFVS</sequence>
<evidence type="ECO:0000256" key="12">
    <source>
        <dbReference type="ARBA" id="ARBA00023242"/>
    </source>
</evidence>
<evidence type="ECO:0000256" key="7">
    <source>
        <dbReference type="ARBA" id="ARBA00022763"/>
    </source>
</evidence>
<reference evidence="15 16" key="1">
    <citation type="submission" date="2013-02" db="EMBL/GenBank/DDBJ databases">
        <title>The Genome Annotation of Plasmodium falciparum Vietnam Oak-Knoll (FVO).</title>
        <authorList>
            <consortium name="The Broad Institute Genome Sequencing Platform"/>
            <consortium name="The Broad Institute Genome Sequencing Center for Infectious Disease"/>
            <person name="Neafsey D."/>
            <person name="Hoffman S."/>
            <person name="Volkman S."/>
            <person name="Rosenthal P."/>
            <person name="Walker B."/>
            <person name="Young S.K."/>
            <person name="Zeng Q."/>
            <person name="Gargeya S."/>
            <person name="Fitzgerald M."/>
            <person name="Haas B."/>
            <person name="Abouelleil A."/>
            <person name="Allen A.W."/>
            <person name="Alvarado L."/>
            <person name="Arachchi H.M."/>
            <person name="Berlin A.M."/>
            <person name="Chapman S.B."/>
            <person name="Gainer-Dewar J."/>
            <person name="Goldberg J."/>
            <person name="Griggs A."/>
            <person name="Gujja S."/>
            <person name="Hansen M."/>
            <person name="Howarth C."/>
            <person name="Imamovic A."/>
            <person name="Ireland A."/>
            <person name="Larimer J."/>
            <person name="McCowan C."/>
            <person name="Murphy C."/>
            <person name="Pearson M."/>
            <person name="Poon T.W."/>
            <person name="Priest M."/>
            <person name="Roberts A."/>
            <person name="Saif S."/>
            <person name="Shea T."/>
            <person name="Sisk P."/>
            <person name="Sykes S."/>
            <person name="Wortman J."/>
            <person name="Nusbaum C."/>
            <person name="Birren B."/>
        </authorList>
    </citation>
    <scope>NUCLEOTIDE SEQUENCE [LARGE SCALE GENOMIC DNA]</scope>
    <source>
        <strain evidence="16">Vietnam Oak-Knoll (FVO)</strain>
    </source>
</reference>
<evidence type="ECO:0000256" key="11">
    <source>
        <dbReference type="ARBA" id="ARBA00023204"/>
    </source>
</evidence>
<evidence type="ECO:0000256" key="13">
    <source>
        <dbReference type="ARBA" id="ARBA00023254"/>
    </source>
</evidence>
<dbReference type="InterPro" id="IPR006166">
    <property type="entry name" value="ERCC4_domain"/>
</dbReference>
<dbReference type="GO" id="GO:0006310">
    <property type="term" value="P:DNA recombination"/>
    <property type="evidence" value="ECO:0007669"/>
    <property type="project" value="UniProtKB-KW"/>
</dbReference>
<dbReference type="OrthoDB" id="343092at2759"/>
<gene>
    <name evidence="15" type="ORF">PFFVO_00989</name>
</gene>
<keyword evidence="11" id="KW-0234">DNA repair</keyword>